<accession>A0ABT1QWW0</accession>
<proteinExistence type="predicted"/>
<dbReference type="EMBL" id="JANFQO010000021">
    <property type="protein sequence ID" value="MCQ4166778.1"/>
    <property type="molecule type" value="Genomic_DNA"/>
</dbReference>
<gene>
    <name evidence="1" type="ORF">NM961_18860</name>
</gene>
<evidence type="ECO:0000313" key="1">
    <source>
        <dbReference type="EMBL" id="MCQ4166778.1"/>
    </source>
</evidence>
<sequence length="130" mass="14251">MFTWLKNCGTPPAPAPATATAAAARDAVLNQGLNLAMEWGSDWLQPIQERLAQRQPALSAAERDAINAICQAAMRFGHQTVYALAEAAGPNARREDFAAALHARYPWVDADNQARLFSQGMYYAWKDLGF</sequence>
<comment type="caution">
    <text evidence="1">The sequence shown here is derived from an EMBL/GenBank/DDBJ whole genome shotgun (WGS) entry which is preliminary data.</text>
</comment>
<dbReference type="RefSeq" id="WP_255915968.1">
    <property type="nucleotide sequence ID" value="NZ_JANFQO010000021.1"/>
</dbReference>
<dbReference type="Proteomes" id="UP001165498">
    <property type="component" value="Unassembled WGS sequence"/>
</dbReference>
<keyword evidence="2" id="KW-1185">Reference proteome</keyword>
<name>A0ABT1QWW0_9GAMM</name>
<protein>
    <submittedName>
        <fullName evidence="1">Uncharacterized protein</fullName>
    </submittedName>
</protein>
<evidence type="ECO:0000313" key="2">
    <source>
        <dbReference type="Proteomes" id="UP001165498"/>
    </source>
</evidence>
<reference evidence="1" key="1">
    <citation type="submission" date="2022-07" db="EMBL/GenBank/DDBJ databases">
        <title>Tahibacter sp., a new gammaproteobacterium isolated from the silt sample collected at pig farm.</title>
        <authorList>
            <person name="Chen H."/>
        </authorList>
    </citation>
    <scope>NUCLEOTIDE SEQUENCE</scope>
    <source>
        <strain evidence="1">P2K</strain>
    </source>
</reference>
<organism evidence="1 2">
    <name type="scientific">Tahibacter harae</name>
    <dbReference type="NCBI Taxonomy" id="2963937"/>
    <lineage>
        <taxon>Bacteria</taxon>
        <taxon>Pseudomonadati</taxon>
        <taxon>Pseudomonadota</taxon>
        <taxon>Gammaproteobacteria</taxon>
        <taxon>Lysobacterales</taxon>
        <taxon>Rhodanobacteraceae</taxon>
        <taxon>Tahibacter</taxon>
    </lineage>
</organism>